<evidence type="ECO:0000313" key="17">
    <source>
        <dbReference type="Proteomes" id="UP000245207"/>
    </source>
</evidence>
<keyword evidence="9" id="KW-0560">Oxidoreductase</keyword>
<comment type="subunit">
    <text evidence="4">Heterotetramer of alpha and beta chains.</text>
</comment>
<evidence type="ECO:0000256" key="6">
    <source>
        <dbReference type="ARBA" id="ARBA00022723"/>
    </source>
</evidence>
<feature type="compositionally biased region" description="Basic and acidic residues" evidence="13">
    <location>
        <begin position="30"/>
        <end position="50"/>
    </location>
</feature>
<comment type="cofactor">
    <cofactor evidence="1">
        <name>thiamine diphosphate</name>
        <dbReference type="ChEBI" id="CHEBI:58937"/>
    </cofactor>
</comment>
<evidence type="ECO:0000256" key="9">
    <source>
        <dbReference type="ARBA" id="ARBA00023002"/>
    </source>
</evidence>
<dbReference type="GO" id="GO:0009083">
    <property type="term" value="P:branched-chain amino acid catabolic process"/>
    <property type="evidence" value="ECO:0007669"/>
    <property type="project" value="UniProtKB-ARBA"/>
</dbReference>
<evidence type="ECO:0000256" key="7">
    <source>
        <dbReference type="ARBA" id="ARBA00022946"/>
    </source>
</evidence>
<sequence length="580" mass="66284">MGFGKDFWWSPFLDFDSFVSGWVWGDHGSKTGPDRRPSEGKTIDRDRTEYGRSGLGPVRSGPIRQDFGKFFRFFGKQLGVIAFHSTKSILSNIKVRHNLYIFTLIFLLLKVNMSIWLIRSRRNCGNLLKTLICNSATGNGRYEYSISCNPSASLFMARRYKSMEAEKELFSSKDDGKTSFEENHVHRLEYPGGKIAFTSEMNFLPGSSEERVKCYRLLDQDGYPILSNMPEHVGKELALKIYVNMVTLQTMDTLFYEAQRQGRFSFYMSSFGEEAINIASAASLSPDDHILAQYREQGVLLWRGFTLQEFANHFMGNKIGHGKGRNMPIHYGSKKLKYFTISAPLATQLPQAVGVAYSLKNDKKDACVVTYFGEGSTSEGDFHASMNFSAVLDAPIVFICRNNGWAISTPVTDQFRGDGIVVKGQAYGIQSIRVDGNDVLAVYNAVRSAREIAIKEQRPILIEAMTYRVGHHSTSDDSTKYRTKDEINHWRTVHSPITRFRKWIERNGWWTQNEDSELHIDVHKQVKNAIDEAEREEKPALKDMFTDVYEELPSNLIEQERSLREMIHRHPKEFPTNVPL</sequence>
<comment type="similarity">
    <text evidence="3">Belongs to the BCKDHA family.</text>
</comment>
<keyword evidence="8" id="KW-0630">Potassium</keyword>
<keyword evidence="14" id="KW-0472">Membrane</keyword>
<dbReference type="Gene3D" id="3.40.50.970">
    <property type="match status" value="1"/>
</dbReference>
<dbReference type="STRING" id="35608.A0A2U1LLY0"/>
<name>A0A2U1LLY0_ARTAN</name>
<dbReference type="GO" id="GO:0005759">
    <property type="term" value="C:mitochondrial matrix"/>
    <property type="evidence" value="ECO:0007669"/>
    <property type="project" value="UniProtKB-SubCell"/>
</dbReference>
<dbReference type="OrthoDB" id="3845at2759"/>
<keyword evidence="6" id="KW-0479">Metal-binding</keyword>
<organism evidence="16 17">
    <name type="scientific">Artemisia annua</name>
    <name type="common">Sweet wormwood</name>
    <dbReference type="NCBI Taxonomy" id="35608"/>
    <lineage>
        <taxon>Eukaryota</taxon>
        <taxon>Viridiplantae</taxon>
        <taxon>Streptophyta</taxon>
        <taxon>Embryophyta</taxon>
        <taxon>Tracheophyta</taxon>
        <taxon>Spermatophyta</taxon>
        <taxon>Magnoliopsida</taxon>
        <taxon>eudicotyledons</taxon>
        <taxon>Gunneridae</taxon>
        <taxon>Pentapetalae</taxon>
        <taxon>asterids</taxon>
        <taxon>campanulids</taxon>
        <taxon>Asterales</taxon>
        <taxon>Asteraceae</taxon>
        <taxon>Asteroideae</taxon>
        <taxon>Anthemideae</taxon>
        <taxon>Artemisiinae</taxon>
        <taxon>Artemisia</taxon>
    </lineage>
</organism>
<dbReference type="InterPro" id="IPR050771">
    <property type="entry name" value="Alpha-ketoacid_DH_E1_comp"/>
</dbReference>
<keyword evidence="14" id="KW-0812">Transmembrane</keyword>
<comment type="caution">
    <text evidence="16">The sequence shown here is derived from an EMBL/GenBank/DDBJ whole genome shotgun (WGS) entry which is preliminary data.</text>
</comment>
<dbReference type="GO" id="GO:0003863">
    <property type="term" value="F:branched-chain 2-oxo acid dehydrogenase activity"/>
    <property type="evidence" value="ECO:0007669"/>
    <property type="project" value="UniProtKB-EC"/>
</dbReference>
<gene>
    <name evidence="16" type="ORF">CTI12_AA472660</name>
</gene>
<dbReference type="EMBL" id="PKPP01008701">
    <property type="protein sequence ID" value="PWA49995.1"/>
    <property type="molecule type" value="Genomic_DNA"/>
</dbReference>
<keyword evidence="7" id="KW-0809">Transit peptide</keyword>
<dbReference type="SUPFAM" id="SSF52518">
    <property type="entry name" value="Thiamin diphosphate-binding fold (THDP-binding)"/>
    <property type="match status" value="1"/>
</dbReference>
<evidence type="ECO:0000256" key="13">
    <source>
        <dbReference type="SAM" id="MobiDB-lite"/>
    </source>
</evidence>
<feature type="domain" description="Dehydrogenase E1 component" evidence="15">
    <location>
        <begin position="245"/>
        <end position="540"/>
    </location>
</feature>
<protein>
    <recommendedName>
        <fullName evidence="5">3-methyl-2-oxobutanoate dehydrogenase (2-methylpropanoyl-transferring)</fullName>
        <ecNumber evidence="5">1.2.4.4</ecNumber>
    </recommendedName>
    <alternativeName>
        <fullName evidence="11">Branched-chain alpha-keto acid dehydrogenase E1 component alpha chain</fullName>
    </alternativeName>
</protein>
<reference evidence="16 17" key="1">
    <citation type="journal article" date="2018" name="Mol. Plant">
        <title>The genome of Artemisia annua provides insight into the evolution of Asteraceae family and artemisinin biosynthesis.</title>
        <authorList>
            <person name="Shen Q."/>
            <person name="Zhang L."/>
            <person name="Liao Z."/>
            <person name="Wang S."/>
            <person name="Yan T."/>
            <person name="Shi P."/>
            <person name="Liu M."/>
            <person name="Fu X."/>
            <person name="Pan Q."/>
            <person name="Wang Y."/>
            <person name="Lv Z."/>
            <person name="Lu X."/>
            <person name="Zhang F."/>
            <person name="Jiang W."/>
            <person name="Ma Y."/>
            <person name="Chen M."/>
            <person name="Hao X."/>
            <person name="Li L."/>
            <person name="Tang Y."/>
            <person name="Lv G."/>
            <person name="Zhou Y."/>
            <person name="Sun X."/>
            <person name="Brodelius P.E."/>
            <person name="Rose J.K.C."/>
            <person name="Tang K."/>
        </authorList>
    </citation>
    <scope>NUCLEOTIDE SEQUENCE [LARGE SCALE GENOMIC DNA]</scope>
    <source>
        <strain evidence="17">cv. Huhao1</strain>
        <tissue evidence="16">Leaf</tissue>
    </source>
</reference>
<dbReference type="EC" id="1.2.4.4" evidence="5"/>
<dbReference type="AlphaFoldDB" id="A0A2U1LLY0"/>
<dbReference type="PANTHER" id="PTHR43380">
    <property type="entry name" value="2-OXOISOVALERATE DEHYDROGENASE SUBUNIT ALPHA, MITOCHONDRIAL"/>
    <property type="match status" value="1"/>
</dbReference>
<evidence type="ECO:0000256" key="2">
    <source>
        <dbReference type="ARBA" id="ARBA00004305"/>
    </source>
</evidence>
<dbReference type="InterPro" id="IPR001017">
    <property type="entry name" value="DH_E1"/>
</dbReference>
<dbReference type="Pfam" id="PF00676">
    <property type="entry name" value="E1_dh"/>
    <property type="match status" value="1"/>
</dbReference>
<feature type="region of interest" description="Disordered" evidence="13">
    <location>
        <begin position="30"/>
        <end position="58"/>
    </location>
</feature>
<evidence type="ECO:0000256" key="10">
    <source>
        <dbReference type="ARBA" id="ARBA00023128"/>
    </source>
</evidence>
<evidence type="ECO:0000313" key="16">
    <source>
        <dbReference type="EMBL" id="PWA49995.1"/>
    </source>
</evidence>
<dbReference type="GO" id="GO:0046872">
    <property type="term" value="F:metal ion binding"/>
    <property type="evidence" value="ECO:0007669"/>
    <property type="project" value="UniProtKB-KW"/>
</dbReference>
<accession>A0A2U1LLY0</accession>
<dbReference type="Proteomes" id="UP000245207">
    <property type="component" value="Unassembled WGS sequence"/>
</dbReference>
<evidence type="ECO:0000256" key="5">
    <source>
        <dbReference type="ARBA" id="ARBA00012277"/>
    </source>
</evidence>
<proteinExistence type="inferred from homology"/>
<dbReference type="CDD" id="cd02000">
    <property type="entry name" value="TPP_E1_PDC_ADC_BCADC"/>
    <property type="match status" value="1"/>
</dbReference>
<evidence type="ECO:0000256" key="1">
    <source>
        <dbReference type="ARBA" id="ARBA00001964"/>
    </source>
</evidence>
<keyword evidence="17" id="KW-1185">Reference proteome</keyword>
<feature type="transmembrane region" description="Helical" evidence="14">
    <location>
        <begin position="99"/>
        <end position="118"/>
    </location>
</feature>
<evidence type="ECO:0000256" key="8">
    <source>
        <dbReference type="ARBA" id="ARBA00022958"/>
    </source>
</evidence>
<evidence type="ECO:0000256" key="11">
    <source>
        <dbReference type="ARBA" id="ARBA00031050"/>
    </source>
</evidence>
<keyword evidence="10" id="KW-0496">Mitochondrion</keyword>
<dbReference type="FunFam" id="3.40.50.970:FF:000015">
    <property type="entry name" value="2-oxoisovalerate dehydrogenase subunit alpha"/>
    <property type="match status" value="1"/>
</dbReference>
<dbReference type="InterPro" id="IPR029061">
    <property type="entry name" value="THDP-binding"/>
</dbReference>
<dbReference type="PANTHER" id="PTHR43380:SF11">
    <property type="entry name" value="2-OXOISOVALERATE DEHYDROGENASE SUBUNIT ALPHA 2, MITOCHONDRIAL"/>
    <property type="match status" value="1"/>
</dbReference>
<evidence type="ECO:0000256" key="12">
    <source>
        <dbReference type="ARBA" id="ARBA00052792"/>
    </source>
</evidence>
<evidence type="ECO:0000256" key="4">
    <source>
        <dbReference type="ARBA" id="ARBA00011516"/>
    </source>
</evidence>
<evidence type="ECO:0000256" key="14">
    <source>
        <dbReference type="SAM" id="Phobius"/>
    </source>
</evidence>
<evidence type="ECO:0000259" key="15">
    <source>
        <dbReference type="Pfam" id="PF00676"/>
    </source>
</evidence>
<evidence type="ECO:0000256" key="3">
    <source>
        <dbReference type="ARBA" id="ARBA00008646"/>
    </source>
</evidence>
<comment type="subcellular location">
    <subcellularLocation>
        <location evidence="2">Mitochondrion matrix</location>
    </subcellularLocation>
</comment>
<keyword evidence="14" id="KW-1133">Transmembrane helix</keyword>
<comment type="catalytic activity">
    <reaction evidence="12">
        <text>N(6)-[(R)-lipoyl]-L-lysyl-[protein] + 3-methyl-2-oxobutanoate + H(+) = N(6)-[(R)-S(8)-2-methylpropanoyldihydrolipoyl]-L-lysyl-[protein] + CO2</text>
        <dbReference type="Rhea" id="RHEA:13457"/>
        <dbReference type="Rhea" id="RHEA-COMP:10474"/>
        <dbReference type="Rhea" id="RHEA-COMP:10497"/>
        <dbReference type="ChEBI" id="CHEBI:11851"/>
        <dbReference type="ChEBI" id="CHEBI:15378"/>
        <dbReference type="ChEBI" id="CHEBI:16526"/>
        <dbReference type="ChEBI" id="CHEBI:83099"/>
        <dbReference type="ChEBI" id="CHEBI:83142"/>
        <dbReference type="EC" id="1.2.4.4"/>
    </reaction>
</comment>